<dbReference type="InterPro" id="IPR011009">
    <property type="entry name" value="Kinase-like_dom_sf"/>
</dbReference>
<dbReference type="PROSITE" id="PS50011">
    <property type="entry name" value="PROTEIN_KINASE_DOM"/>
    <property type="match status" value="1"/>
</dbReference>
<comment type="caution">
    <text evidence="2">The sequence shown here is derived from an EMBL/GenBank/DDBJ whole genome shotgun (WGS) entry which is preliminary data.</text>
</comment>
<dbReference type="SUPFAM" id="SSF56112">
    <property type="entry name" value="Protein kinase-like (PK-like)"/>
    <property type="match status" value="1"/>
</dbReference>
<evidence type="ECO:0000313" key="2">
    <source>
        <dbReference type="EMBL" id="KAF2967378.1"/>
    </source>
</evidence>
<reference evidence="2 3" key="1">
    <citation type="submission" date="2019-12" db="EMBL/GenBank/DDBJ databases">
        <title>Draft genome sequence of the ascomycete Xylaria multiplex DSM 110363.</title>
        <authorList>
            <person name="Buettner E."/>
            <person name="Kellner H."/>
        </authorList>
    </citation>
    <scope>NUCLEOTIDE SEQUENCE [LARGE SCALE GENOMIC DNA]</scope>
    <source>
        <strain evidence="2 3">DSM 110363</strain>
    </source>
</reference>
<sequence>MGVLRQEEVIANKVKESFANEPGFVFEKVAGAGAFGVILRFQNKNAESSEYRTIAVKALATLGDDGPEAKTLKLLKWARHIVTVIQIPLISDKTMWIKYNAIITEYIENGTLMGLKQRLGQYTNPPRKLPNRVLWAIFLCLARGCVAMAYPPPGDPEKTPTSSSDQLLETIPSNIDSHPPRNLKHGDLHEGNNQDEHPIFPVLKFIDFGSASEDEEAIEENIEAIGTVMCELFWEARDINQLVNDKQGENILDPNLDPDLVLLTAQCVACNPADRPSLSHLLSVIIPKTHQKYPHLPDESDRYISGLVQRTVFDAS</sequence>
<gene>
    <name evidence="2" type="ORF">GQX73_g6212</name>
</gene>
<dbReference type="Proteomes" id="UP000481858">
    <property type="component" value="Unassembled WGS sequence"/>
</dbReference>
<dbReference type="GO" id="GO:0004672">
    <property type="term" value="F:protein kinase activity"/>
    <property type="evidence" value="ECO:0007669"/>
    <property type="project" value="InterPro"/>
</dbReference>
<dbReference type="AlphaFoldDB" id="A0A7C8IQ40"/>
<keyword evidence="3" id="KW-1185">Reference proteome</keyword>
<evidence type="ECO:0000313" key="3">
    <source>
        <dbReference type="Proteomes" id="UP000481858"/>
    </source>
</evidence>
<name>A0A7C8IQ40_9PEZI</name>
<proteinExistence type="predicted"/>
<feature type="domain" description="Protein kinase" evidence="1">
    <location>
        <begin position="24"/>
        <end position="316"/>
    </location>
</feature>
<evidence type="ECO:0000259" key="1">
    <source>
        <dbReference type="PROSITE" id="PS50011"/>
    </source>
</evidence>
<dbReference type="InterPro" id="IPR000719">
    <property type="entry name" value="Prot_kinase_dom"/>
</dbReference>
<dbReference type="EMBL" id="WUBL01000069">
    <property type="protein sequence ID" value="KAF2967378.1"/>
    <property type="molecule type" value="Genomic_DNA"/>
</dbReference>
<dbReference type="GO" id="GO:0005524">
    <property type="term" value="F:ATP binding"/>
    <property type="evidence" value="ECO:0007669"/>
    <property type="project" value="InterPro"/>
</dbReference>
<dbReference type="InParanoid" id="A0A7C8IQ40"/>
<dbReference type="OrthoDB" id="4062651at2759"/>
<protein>
    <recommendedName>
        <fullName evidence="1">Protein kinase domain-containing protein</fullName>
    </recommendedName>
</protein>
<organism evidence="2 3">
    <name type="scientific">Xylaria multiplex</name>
    <dbReference type="NCBI Taxonomy" id="323545"/>
    <lineage>
        <taxon>Eukaryota</taxon>
        <taxon>Fungi</taxon>
        <taxon>Dikarya</taxon>
        <taxon>Ascomycota</taxon>
        <taxon>Pezizomycotina</taxon>
        <taxon>Sordariomycetes</taxon>
        <taxon>Xylariomycetidae</taxon>
        <taxon>Xylariales</taxon>
        <taxon>Xylariaceae</taxon>
        <taxon>Xylaria</taxon>
    </lineage>
</organism>
<dbReference type="Gene3D" id="1.10.510.10">
    <property type="entry name" value="Transferase(Phosphotransferase) domain 1"/>
    <property type="match status" value="1"/>
</dbReference>
<accession>A0A7C8IQ40</accession>